<evidence type="ECO:0000313" key="5">
    <source>
        <dbReference type="Proteomes" id="UP000799291"/>
    </source>
</evidence>
<name>A0A6G1J8U3_9PLEO</name>
<evidence type="ECO:0000256" key="1">
    <source>
        <dbReference type="SAM" id="MobiDB-lite"/>
    </source>
</evidence>
<dbReference type="SUPFAM" id="SSF54236">
    <property type="entry name" value="Ubiquitin-like"/>
    <property type="match status" value="1"/>
</dbReference>
<sequence length="341" mass="36223">MATPSLPDQLVYLIIRFTASLPDLSVSIRAPHTTTTLSLKQLIRPTLPYNHTAARLRLIYAGKVLADAAPLATSLRLPPPGSGRGGTGSGDGSGSKRKGKQPVRDVYEEEDTGWGKVDVEIPPSAQRYYIHCSLGDALSAADLASEATLASTTSDSLKAQYASQTSSTHLPPSSGTISNQDGARRRTSSTAAPSTTPAPQGFDRLLSSGFTPAEISTLRTHFTTNLSYTHTPDTMPSPTTIRRLEDAWLDSTATDPHPPSSSLATAGDGGGGGENGWGAGFAVEEGGLDDMLWGYLTGFFWPLGGLVWGFREEGVWARRRQVAVVMGVVLNAAFGFMRWSQ</sequence>
<dbReference type="Pfam" id="PF13373">
    <property type="entry name" value="Dsc3_C"/>
    <property type="match status" value="1"/>
</dbReference>
<dbReference type="PANTHER" id="PTHR28049">
    <property type="entry name" value="TRANSMEMBRANE PROTEIN YOR223W"/>
    <property type="match status" value="1"/>
</dbReference>
<evidence type="ECO:0000259" key="3">
    <source>
        <dbReference type="PROSITE" id="PS50053"/>
    </source>
</evidence>
<keyword evidence="2" id="KW-0472">Membrane</keyword>
<dbReference type="Proteomes" id="UP000799291">
    <property type="component" value="Unassembled WGS sequence"/>
</dbReference>
<dbReference type="InterPro" id="IPR029071">
    <property type="entry name" value="Ubiquitin-like_domsf"/>
</dbReference>
<accession>A0A6G1J8U3</accession>
<dbReference type="InterPro" id="IPR025390">
    <property type="entry name" value="Dsc3_C"/>
</dbReference>
<feature type="domain" description="Ubiquitin-like" evidence="3">
    <location>
        <begin position="11"/>
        <end position="72"/>
    </location>
</feature>
<feature type="region of interest" description="Disordered" evidence="1">
    <location>
        <begin position="252"/>
        <end position="277"/>
    </location>
</feature>
<dbReference type="OrthoDB" id="2556122at2759"/>
<feature type="compositionally biased region" description="Gly residues" evidence="1">
    <location>
        <begin position="82"/>
        <end position="93"/>
    </location>
</feature>
<dbReference type="Pfam" id="PF10302">
    <property type="entry name" value="Dsc3_N"/>
    <property type="match status" value="1"/>
</dbReference>
<feature type="region of interest" description="Disordered" evidence="1">
    <location>
        <begin position="73"/>
        <end position="111"/>
    </location>
</feature>
<dbReference type="PROSITE" id="PS50053">
    <property type="entry name" value="UBIQUITIN_2"/>
    <property type="match status" value="1"/>
</dbReference>
<dbReference type="EMBL" id="MU005576">
    <property type="protein sequence ID" value="KAF2686936.1"/>
    <property type="molecule type" value="Genomic_DNA"/>
</dbReference>
<dbReference type="GO" id="GO:0044695">
    <property type="term" value="C:Dsc E3 ubiquitin ligase complex"/>
    <property type="evidence" value="ECO:0007669"/>
    <property type="project" value="InterPro"/>
</dbReference>
<dbReference type="InterPro" id="IPR000626">
    <property type="entry name" value="Ubiquitin-like_dom"/>
</dbReference>
<keyword evidence="2" id="KW-0812">Transmembrane</keyword>
<dbReference type="AlphaFoldDB" id="A0A6G1J8U3"/>
<dbReference type="PANTHER" id="PTHR28049:SF1">
    <property type="entry name" value="DSC E3 UBIQUITIN LIGASE COMPLEX SUBUNIT 3"/>
    <property type="match status" value="1"/>
</dbReference>
<keyword evidence="5" id="KW-1185">Reference proteome</keyword>
<protein>
    <recommendedName>
        <fullName evidence="3">Ubiquitin-like domain-containing protein</fullName>
    </recommendedName>
</protein>
<proteinExistence type="predicted"/>
<feature type="compositionally biased region" description="Gly residues" evidence="1">
    <location>
        <begin position="267"/>
        <end position="277"/>
    </location>
</feature>
<feature type="transmembrane region" description="Helical" evidence="2">
    <location>
        <begin position="322"/>
        <end position="339"/>
    </location>
</feature>
<organism evidence="4 5">
    <name type="scientific">Lentithecium fluviatile CBS 122367</name>
    <dbReference type="NCBI Taxonomy" id="1168545"/>
    <lineage>
        <taxon>Eukaryota</taxon>
        <taxon>Fungi</taxon>
        <taxon>Dikarya</taxon>
        <taxon>Ascomycota</taxon>
        <taxon>Pezizomycotina</taxon>
        <taxon>Dothideomycetes</taxon>
        <taxon>Pleosporomycetidae</taxon>
        <taxon>Pleosporales</taxon>
        <taxon>Massarineae</taxon>
        <taxon>Lentitheciaceae</taxon>
        <taxon>Lentithecium</taxon>
    </lineage>
</organism>
<feature type="region of interest" description="Disordered" evidence="1">
    <location>
        <begin position="160"/>
        <end position="206"/>
    </location>
</feature>
<evidence type="ECO:0000313" key="4">
    <source>
        <dbReference type="EMBL" id="KAF2686936.1"/>
    </source>
</evidence>
<keyword evidence="2" id="KW-1133">Transmembrane helix</keyword>
<dbReference type="GO" id="GO:0005783">
    <property type="term" value="C:endoplasmic reticulum"/>
    <property type="evidence" value="ECO:0007669"/>
    <property type="project" value="TreeGrafter"/>
</dbReference>
<feature type="compositionally biased region" description="Polar residues" evidence="1">
    <location>
        <begin position="161"/>
        <end position="181"/>
    </location>
</feature>
<feature type="transmembrane region" description="Helical" evidence="2">
    <location>
        <begin position="292"/>
        <end position="310"/>
    </location>
</feature>
<gene>
    <name evidence="4" type="ORF">K458DRAFT_402463</name>
</gene>
<feature type="compositionally biased region" description="Low complexity" evidence="1">
    <location>
        <begin position="188"/>
        <end position="199"/>
    </location>
</feature>
<reference evidence="4" key="1">
    <citation type="journal article" date="2020" name="Stud. Mycol.">
        <title>101 Dothideomycetes genomes: a test case for predicting lifestyles and emergence of pathogens.</title>
        <authorList>
            <person name="Haridas S."/>
            <person name="Albert R."/>
            <person name="Binder M."/>
            <person name="Bloem J."/>
            <person name="Labutti K."/>
            <person name="Salamov A."/>
            <person name="Andreopoulos B."/>
            <person name="Baker S."/>
            <person name="Barry K."/>
            <person name="Bills G."/>
            <person name="Bluhm B."/>
            <person name="Cannon C."/>
            <person name="Castanera R."/>
            <person name="Culley D."/>
            <person name="Daum C."/>
            <person name="Ezra D."/>
            <person name="Gonzalez J."/>
            <person name="Henrissat B."/>
            <person name="Kuo A."/>
            <person name="Liang C."/>
            <person name="Lipzen A."/>
            <person name="Lutzoni F."/>
            <person name="Magnuson J."/>
            <person name="Mondo S."/>
            <person name="Nolan M."/>
            <person name="Ohm R."/>
            <person name="Pangilinan J."/>
            <person name="Park H.-J."/>
            <person name="Ramirez L."/>
            <person name="Alfaro M."/>
            <person name="Sun H."/>
            <person name="Tritt A."/>
            <person name="Yoshinaga Y."/>
            <person name="Zwiers L.-H."/>
            <person name="Turgeon B."/>
            <person name="Goodwin S."/>
            <person name="Spatafora J."/>
            <person name="Crous P."/>
            <person name="Grigoriev I."/>
        </authorList>
    </citation>
    <scope>NUCLEOTIDE SEQUENCE</scope>
    <source>
        <strain evidence="4">CBS 122367</strain>
    </source>
</reference>
<dbReference type="InterPro" id="IPR045226">
    <property type="entry name" value="Dsc3"/>
</dbReference>
<dbReference type="Gene3D" id="3.10.20.90">
    <property type="entry name" value="Phosphatidylinositol 3-kinase Catalytic Subunit, Chain A, domain 1"/>
    <property type="match status" value="1"/>
</dbReference>
<evidence type="ECO:0000256" key="2">
    <source>
        <dbReference type="SAM" id="Phobius"/>
    </source>
</evidence>
<dbReference type="InterPro" id="IPR019413">
    <property type="entry name" value="Dsc3_ub-like_dom"/>
</dbReference>